<dbReference type="EMBL" id="BDCX01000010">
    <property type="protein sequence ID" value="GAT68517.1"/>
    <property type="molecule type" value="Genomic_DNA"/>
</dbReference>
<evidence type="ECO:0000313" key="1">
    <source>
        <dbReference type="EMBL" id="GAT68517.1"/>
    </source>
</evidence>
<name>A0A171DHI8_9ACTN</name>
<reference evidence="2" key="2">
    <citation type="submission" date="2016-04" db="EMBL/GenBank/DDBJ databases">
        <title>Planomonospora sphaerica JCM9374 whole genome shotgun sequence.</title>
        <authorList>
            <person name="Suzuki T."/>
            <person name="Dohra H."/>
            <person name="Kodani S."/>
        </authorList>
    </citation>
    <scope>NUCLEOTIDE SEQUENCE [LARGE SCALE GENOMIC DNA]</scope>
    <source>
        <strain evidence="2">JCM 9374</strain>
    </source>
</reference>
<dbReference type="Pfam" id="PF10117">
    <property type="entry name" value="McrBC"/>
    <property type="match status" value="1"/>
</dbReference>
<gene>
    <name evidence="1" type="ORF">PS9374_04182</name>
</gene>
<accession>A0A171DHI8</accession>
<dbReference type="STRING" id="161355.PS9374_04182"/>
<dbReference type="AlphaFoldDB" id="A0A171DHI8"/>
<dbReference type="PANTHER" id="PTHR38733:SF1">
    <property type="entry name" value="TYPE IV METHYL-DIRECTED RESTRICTION ENZYME ECOKMCRBC"/>
    <property type="match status" value="1"/>
</dbReference>
<evidence type="ECO:0000313" key="2">
    <source>
        <dbReference type="Proteomes" id="UP000077701"/>
    </source>
</evidence>
<dbReference type="InterPro" id="IPR019292">
    <property type="entry name" value="McrC"/>
</dbReference>
<comment type="caution">
    <text evidence="1">The sequence shown here is derived from an EMBL/GenBank/DDBJ whole genome shotgun (WGS) entry which is preliminary data.</text>
</comment>
<proteinExistence type="predicted"/>
<organism evidence="1 2">
    <name type="scientific">Planomonospora sphaerica</name>
    <dbReference type="NCBI Taxonomy" id="161355"/>
    <lineage>
        <taxon>Bacteria</taxon>
        <taxon>Bacillati</taxon>
        <taxon>Actinomycetota</taxon>
        <taxon>Actinomycetes</taxon>
        <taxon>Streptosporangiales</taxon>
        <taxon>Streptosporangiaceae</taxon>
        <taxon>Planomonospora</taxon>
    </lineage>
</organism>
<keyword evidence="2" id="KW-1185">Reference proteome</keyword>
<dbReference type="PANTHER" id="PTHR38733">
    <property type="entry name" value="PROTEIN MCRC"/>
    <property type="match status" value="1"/>
</dbReference>
<reference evidence="1 2" key="1">
    <citation type="journal article" date="2016" name="Genome Announc.">
        <title>Draft Genome Sequence of Planomonospora sphaerica JCM9374, a Rare Actinomycete.</title>
        <authorList>
            <person name="Dohra H."/>
            <person name="Suzuki T."/>
            <person name="Inoue Y."/>
            <person name="Kodani S."/>
        </authorList>
    </citation>
    <scope>NUCLEOTIDE SEQUENCE [LARGE SCALE GENOMIC DNA]</scope>
    <source>
        <strain evidence="1 2">JCM 9374</strain>
    </source>
</reference>
<dbReference type="REBASE" id="167208">
    <property type="entry name" value="Psp9374McrBCP"/>
</dbReference>
<protein>
    <submittedName>
        <fullName evidence="1">McrBC 5-methylcytosine restriction system component-like protein</fullName>
    </submittedName>
</protein>
<dbReference type="Proteomes" id="UP000077701">
    <property type="component" value="Unassembled WGS sequence"/>
</dbReference>
<dbReference type="RefSeq" id="WP_084008594.1">
    <property type="nucleotide sequence ID" value="NZ_BDCX01000010.1"/>
</dbReference>
<sequence>MSATGTSVTTVPVVELTETSSAVFPLTPAQVATLVAVPELVAVTPDRSGRWRVAGRQRVGTVRLGAGDGALELRLHPKIPVGHLLGLVGHAGGAPVWRRGLVQVAETETLVAAVADAFARLAEQALNGGVLHGYVHREEALTVVRGRVRTGAQLGRRLGMPVPLEVAFDDHTADIAENRILLGALERLRSVPSVIAGTAGLLRHLSARLVGVVPVRPGAPLPSWRATRLNERYAPALRLAELVLAGSSLQQAGTPAVRIDGFVLDLAQVFERFLTARLRELLTPYGVRCEAQQGSHRLDRGGRVRFRPDVTVHRRGRPVTVVDAKYQVMEGDPPAGHLFQVLSYCTALGLDRGHLVYAAGRASAGPYRITGSGITVTAHVLDLGLPPDRLDRETRELAERIGSTATPLCTSSTSMT</sequence>